<evidence type="ECO:0000256" key="5">
    <source>
        <dbReference type="ARBA" id="ARBA00022759"/>
    </source>
</evidence>
<dbReference type="SUPFAM" id="SSF56672">
    <property type="entry name" value="DNA/RNA polymerases"/>
    <property type="match status" value="1"/>
</dbReference>
<keyword evidence="7" id="KW-0695">RNA-directed DNA polymerase</keyword>
<dbReference type="InterPro" id="IPR036397">
    <property type="entry name" value="RNaseH_sf"/>
</dbReference>
<keyword evidence="3" id="KW-0548">Nucleotidyltransferase</keyword>
<dbReference type="Pfam" id="PF17921">
    <property type="entry name" value="Integrase_H2C2"/>
    <property type="match status" value="1"/>
</dbReference>
<dbReference type="InterPro" id="IPR021109">
    <property type="entry name" value="Peptidase_aspartic_dom_sf"/>
</dbReference>
<evidence type="ECO:0000256" key="7">
    <source>
        <dbReference type="ARBA" id="ARBA00022918"/>
    </source>
</evidence>
<dbReference type="Gene3D" id="3.30.420.10">
    <property type="entry name" value="Ribonuclease H-like superfamily/Ribonuclease H"/>
    <property type="match status" value="1"/>
</dbReference>
<name>A0AAV0XMP1_9HEMI</name>
<dbReference type="GO" id="GO:0042575">
    <property type="term" value="C:DNA polymerase complex"/>
    <property type="evidence" value="ECO:0007669"/>
    <property type="project" value="UniProtKB-ARBA"/>
</dbReference>
<evidence type="ECO:0000256" key="8">
    <source>
        <dbReference type="ARBA" id="ARBA00023268"/>
    </source>
</evidence>
<evidence type="ECO:0000259" key="10">
    <source>
        <dbReference type="PROSITE" id="PS50878"/>
    </source>
</evidence>
<dbReference type="FunFam" id="1.10.340.70:FF:000001">
    <property type="entry name" value="Retrovirus-related Pol polyprotein from transposon gypsy-like Protein"/>
    <property type="match status" value="1"/>
</dbReference>
<feature type="domain" description="Peptidase A2" evidence="9">
    <location>
        <begin position="306"/>
        <end position="385"/>
    </location>
</feature>
<dbReference type="PROSITE" id="PS50878">
    <property type="entry name" value="RT_POL"/>
    <property type="match status" value="1"/>
</dbReference>
<dbReference type="InterPro" id="IPR043128">
    <property type="entry name" value="Rev_trsase/Diguanyl_cyclase"/>
</dbReference>
<evidence type="ECO:0000256" key="2">
    <source>
        <dbReference type="ARBA" id="ARBA00022679"/>
    </source>
</evidence>
<dbReference type="EMBL" id="CARXXK010000005">
    <property type="protein sequence ID" value="CAI6368666.1"/>
    <property type="molecule type" value="Genomic_DNA"/>
</dbReference>
<protein>
    <recommendedName>
        <fullName evidence="1">RNA-directed DNA polymerase</fullName>
        <ecNumber evidence="1">2.7.7.49</ecNumber>
    </recommendedName>
</protein>
<dbReference type="PANTHER" id="PTHR37984:SF5">
    <property type="entry name" value="PROTEIN NYNRIN-LIKE"/>
    <property type="match status" value="1"/>
</dbReference>
<evidence type="ECO:0000259" key="11">
    <source>
        <dbReference type="PROSITE" id="PS50994"/>
    </source>
</evidence>
<evidence type="ECO:0000259" key="9">
    <source>
        <dbReference type="PROSITE" id="PS50175"/>
    </source>
</evidence>
<dbReference type="InterPro" id="IPR012337">
    <property type="entry name" value="RNaseH-like_sf"/>
</dbReference>
<dbReference type="EC" id="2.7.7.49" evidence="1"/>
<proteinExistence type="predicted"/>
<keyword evidence="2" id="KW-0808">Transferase</keyword>
<dbReference type="Pfam" id="PF00665">
    <property type="entry name" value="rve"/>
    <property type="match status" value="1"/>
</dbReference>
<dbReference type="InterPro" id="IPR043502">
    <property type="entry name" value="DNA/RNA_pol_sf"/>
</dbReference>
<dbReference type="CDD" id="cd01647">
    <property type="entry name" value="RT_LTR"/>
    <property type="match status" value="1"/>
</dbReference>
<dbReference type="InterPro" id="IPR041577">
    <property type="entry name" value="RT_RNaseH_2"/>
</dbReference>
<keyword evidence="4" id="KW-0540">Nuclease</keyword>
<dbReference type="PROSITE" id="PS50175">
    <property type="entry name" value="ASP_PROT_RETROV"/>
    <property type="match status" value="1"/>
</dbReference>
<organism evidence="12 13">
    <name type="scientific">Macrosiphum euphorbiae</name>
    <name type="common">potato aphid</name>
    <dbReference type="NCBI Taxonomy" id="13131"/>
    <lineage>
        <taxon>Eukaryota</taxon>
        <taxon>Metazoa</taxon>
        <taxon>Ecdysozoa</taxon>
        <taxon>Arthropoda</taxon>
        <taxon>Hexapoda</taxon>
        <taxon>Insecta</taxon>
        <taxon>Pterygota</taxon>
        <taxon>Neoptera</taxon>
        <taxon>Paraneoptera</taxon>
        <taxon>Hemiptera</taxon>
        <taxon>Sternorrhyncha</taxon>
        <taxon>Aphidomorpha</taxon>
        <taxon>Aphidoidea</taxon>
        <taxon>Aphididae</taxon>
        <taxon>Macrosiphini</taxon>
        <taxon>Macrosiphum</taxon>
    </lineage>
</organism>
<dbReference type="Proteomes" id="UP001160148">
    <property type="component" value="Unassembled WGS sequence"/>
</dbReference>
<dbReference type="InterPro" id="IPR041588">
    <property type="entry name" value="Integrase_H2C2"/>
</dbReference>
<dbReference type="InterPro" id="IPR001995">
    <property type="entry name" value="Peptidase_A2_cat"/>
</dbReference>
<dbReference type="SUPFAM" id="SSF53098">
    <property type="entry name" value="Ribonuclease H-like"/>
    <property type="match status" value="1"/>
</dbReference>
<evidence type="ECO:0000256" key="4">
    <source>
        <dbReference type="ARBA" id="ARBA00022722"/>
    </source>
</evidence>
<dbReference type="InterPro" id="IPR001584">
    <property type="entry name" value="Integrase_cat-core"/>
</dbReference>
<evidence type="ECO:0000313" key="13">
    <source>
        <dbReference type="Proteomes" id="UP001160148"/>
    </source>
</evidence>
<dbReference type="SUPFAM" id="SSF50630">
    <property type="entry name" value="Acid proteases"/>
    <property type="match status" value="1"/>
</dbReference>
<dbReference type="GO" id="GO:0003964">
    <property type="term" value="F:RNA-directed DNA polymerase activity"/>
    <property type="evidence" value="ECO:0007669"/>
    <property type="project" value="UniProtKB-KW"/>
</dbReference>
<keyword evidence="13" id="KW-1185">Reference proteome</keyword>
<accession>A0AAV0XMP1</accession>
<dbReference type="Gene3D" id="2.40.70.10">
    <property type="entry name" value="Acid Proteases"/>
    <property type="match status" value="1"/>
</dbReference>
<keyword evidence="8" id="KW-0511">Multifunctional enzyme</keyword>
<dbReference type="CDD" id="cd05481">
    <property type="entry name" value="retropepsin_like_LTR_1"/>
    <property type="match status" value="1"/>
</dbReference>
<dbReference type="CDD" id="cd09274">
    <property type="entry name" value="RNase_HI_RT_Ty3"/>
    <property type="match status" value="1"/>
</dbReference>
<keyword evidence="6" id="KW-0378">Hydrolase</keyword>
<evidence type="ECO:0000256" key="6">
    <source>
        <dbReference type="ARBA" id="ARBA00022801"/>
    </source>
</evidence>
<dbReference type="InterPro" id="IPR000477">
    <property type="entry name" value="RT_dom"/>
</dbReference>
<dbReference type="Pfam" id="PF17919">
    <property type="entry name" value="RT_RNaseH_2"/>
    <property type="match status" value="1"/>
</dbReference>
<dbReference type="InterPro" id="IPR050951">
    <property type="entry name" value="Retrovirus_Pol_polyprotein"/>
</dbReference>
<evidence type="ECO:0000313" key="12">
    <source>
        <dbReference type="EMBL" id="CAI6368666.1"/>
    </source>
</evidence>
<dbReference type="GO" id="GO:0004519">
    <property type="term" value="F:endonuclease activity"/>
    <property type="evidence" value="ECO:0007669"/>
    <property type="project" value="UniProtKB-KW"/>
</dbReference>
<dbReference type="GO" id="GO:0004190">
    <property type="term" value="F:aspartic-type endopeptidase activity"/>
    <property type="evidence" value="ECO:0007669"/>
    <property type="project" value="InterPro"/>
</dbReference>
<dbReference type="GO" id="GO:0006508">
    <property type="term" value="P:proteolysis"/>
    <property type="evidence" value="ECO:0007669"/>
    <property type="project" value="InterPro"/>
</dbReference>
<sequence length="1300" mass="150403">MEFNKPAPLKMTGNMTQNFKFFKQQVEIYMTATETDGKSKEIQVARLLNLMGTEALKVYNTLAPEKEKDKEISAILNRMEKYCSPRTNEIMAHYKFFTAKQNDDSFDVYLTRLKELIKPCNFGVLEDKLLKTQIILGIQCRDTLERLLREDMTLEKVVSFCQSVEAAEINCKELGKSAEVHHIVNKKFSSSKSKATINSCTRCGNTHSINACPAYGKVCNKCKRLNHFSSLCKSKFDTVPKINKNNKSNFKKENKKFFKQNLINTVDSETELNDDDDLIFSINQVKLSETDYKKWFQIIYVNNVQINFQLDTGAETNVLPYKWYKIINTKEPIQQTKTKIESYGGYKLSTIGTVVLKCKIKGFVKNVQFIIIDHPNCVPILGLNTCISLNLVQRINQLNVNKSSKLDKFICTNKEVFEGLGTFPDIVKIKIIDGVVPKANPPRRVPLAIKTRLEQTLKTLTNKQIIEPVNEPVEWVNNIVIVEKSNKTLRVCIDPSELNKYIVREFYPIPTLEEIIPKLTNKNIFCVFDLKDGFHQLKLDKKSSDYCTFSSPFGCYKFLRAPFGLASIPEIFQKLTNKYFGDIDNVTVYFDDILCATNTIEEMDTTVKEVVARAKKYNIKFNSNKVQFYQNEVKYLGLLFSKEGMRPDNDRITAIKELGIPKNKKELQQILGTINYLRKFIPNLSEISSPYRELLKKNVIWQWTDKNTELLNKIKNLISEASILNNFDINKPIVLQCDSSQNALGCCLLQDSKPVAFASRSLTSTESNYAQIEKELLSVTFSLSKFHNYIYGSKIIVNNDHLPLVSLMKKPIDKIKNNRLRRLRIKTLPYTFNLEYVPGPKLFIADLLSRNIVHRPVNDDSELTEIVHTVQVAPELIISGEKLKLFQKETQDDEILSRVIKYYKEGWPKNVNKNINGEIKHYCNNKVDITVQDSLVYFNNKLIIPKNLRKTILKLLHETHLSAQKQKSLVKSIFYWPGINSDILGLVESCNICQKFKRNQIKQTLINHEIPKLPFIKIGLDIAEFRGLNYLVVVDYYSRWLEIIKIKQKDTMTIISKLKPLFSKFGIPMEVIADNMPCGSVEFQRFAKEWEFEVKTSSPHYPRSNGLAEKGVDIAKKMIQKSNEDNQDLELYLLNYRNSKVAKLDYTPAQLLLNRHLRSKIPNTFYNMLPKLNLDAHNHMIKNQQKQKIYYDRNAVKKEIAYNKGDKIYVQNYKTQIWEKGEIVEKLKTPRSYKVQMENGKILRRNVIHIRKRKVLSLEGSTTSPMYIDKHKPIKEKSKIPTPITTRSGRQVKKPVRLEY</sequence>
<dbReference type="PROSITE" id="PS50994">
    <property type="entry name" value="INTEGRASE"/>
    <property type="match status" value="1"/>
</dbReference>
<dbReference type="PANTHER" id="PTHR37984">
    <property type="entry name" value="PROTEIN CBG26694"/>
    <property type="match status" value="1"/>
</dbReference>
<dbReference type="Gene3D" id="1.10.340.70">
    <property type="match status" value="1"/>
</dbReference>
<gene>
    <name evidence="12" type="ORF">MEUPH1_LOCUS22998</name>
</gene>
<keyword evidence="5" id="KW-0255">Endonuclease</keyword>
<dbReference type="Gene3D" id="3.30.70.270">
    <property type="match status" value="2"/>
</dbReference>
<dbReference type="FunFam" id="3.30.420.10:FF:000063">
    <property type="entry name" value="Retrovirus-related Pol polyprotein from transposon 297-like Protein"/>
    <property type="match status" value="1"/>
</dbReference>
<dbReference type="FunFam" id="3.30.70.270:FF:000026">
    <property type="entry name" value="Transposon Ty3-G Gag-Pol polyprotein"/>
    <property type="match status" value="1"/>
</dbReference>
<dbReference type="GO" id="GO:0003676">
    <property type="term" value="F:nucleic acid binding"/>
    <property type="evidence" value="ECO:0007669"/>
    <property type="project" value="InterPro"/>
</dbReference>
<evidence type="ECO:0000256" key="3">
    <source>
        <dbReference type="ARBA" id="ARBA00022695"/>
    </source>
</evidence>
<dbReference type="GO" id="GO:0015074">
    <property type="term" value="P:DNA integration"/>
    <property type="evidence" value="ECO:0007669"/>
    <property type="project" value="InterPro"/>
</dbReference>
<dbReference type="Gene3D" id="3.10.10.10">
    <property type="entry name" value="HIV Type 1 Reverse Transcriptase, subunit A, domain 1"/>
    <property type="match status" value="1"/>
</dbReference>
<reference evidence="12 13" key="1">
    <citation type="submission" date="2023-01" db="EMBL/GenBank/DDBJ databases">
        <authorList>
            <person name="Whitehead M."/>
        </authorList>
    </citation>
    <scope>NUCLEOTIDE SEQUENCE [LARGE SCALE GENOMIC DNA]</scope>
</reference>
<feature type="domain" description="Integrase catalytic" evidence="11">
    <location>
        <begin position="1010"/>
        <end position="1178"/>
    </location>
</feature>
<comment type="caution">
    <text evidence="12">The sequence shown here is derived from an EMBL/GenBank/DDBJ whole genome shotgun (WGS) entry which is preliminary data.</text>
</comment>
<evidence type="ECO:0000256" key="1">
    <source>
        <dbReference type="ARBA" id="ARBA00012493"/>
    </source>
</evidence>
<dbReference type="FunFam" id="3.10.20.370:FF:000001">
    <property type="entry name" value="Retrovirus-related Pol polyprotein from transposon 17.6-like protein"/>
    <property type="match status" value="1"/>
</dbReference>
<feature type="domain" description="Reverse transcriptase" evidence="10">
    <location>
        <begin position="463"/>
        <end position="640"/>
    </location>
</feature>
<dbReference type="Pfam" id="PF00078">
    <property type="entry name" value="RVT_1"/>
    <property type="match status" value="1"/>
</dbReference>